<evidence type="ECO:0000313" key="8">
    <source>
        <dbReference type="Proteomes" id="UP001055712"/>
    </source>
</evidence>
<keyword evidence="4" id="KW-1015">Disulfide bond</keyword>
<dbReference type="Gene3D" id="2.170.300.10">
    <property type="entry name" value="Tie2 ligand-binding domain superfamily"/>
    <property type="match status" value="1"/>
</dbReference>
<feature type="disulfide bond" evidence="4">
    <location>
        <begin position="191"/>
        <end position="200"/>
    </location>
</feature>
<dbReference type="PANTHER" id="PTHR11062">
    <property type="entry name" value="EXOSTOSIN HEPARAN SULFATE GLYCOSYLTRANSFERASE -RELATED"/>
    <property type="match status" value="1"/>
</dbReference>
<feature type="disulfide bond" evidence="4">
    <location>
        <begin position="168"/>
        <end position="178"/>
    </location>
</feature>
<feature type="disulfide bond" evidence="4">
    <location>
        <begin position="25"/>
        <end position="35"/>
    </location>
</feature>
<dbReference type="PANTHER" id="PTHR11062:SF376">
    <property type="entry name" value="EXOSTOSIN FAMILY PROTEIN"/>
    <property type="match status" value="1"/>
</dbReference>
<comment type="caution">
    <text evidence="7">The sequence shown here is derived from an EMBL/GenBank/DDBJ whole genome shotgun (WGS) entry which is preliminary data.</text>
</comment>
<evidence type="ECO:0000313" key="7">
    <source>
        <dbReference type="EMBL" id="KAI3430530.1"/>
    </source>
</evidence>
<proteinExistence type="inferred from homology"/>
<protein>
    <recommendedName>
        <fullName evidence="6">EGF-like domain-containing protein</fullName>
    </recommendedName>
</protein>
<sequence length="598" mass="66212">MLRLLALLLCGAVALAEDAPPLKSCPAECSKHGNCGDNGECMCPFGRTGQACETDFLAPCRLGPDSPATCDFTHPQSCECVRRCREYGCPTVGTNGTKTCHWQIGEDDIVGCFERPGVQPDQQYSAVPEKKEAAKYFASSKAGAAEVERSVALVSQAGKYEALPPSECSQKCNGRGKCIKAGGAWTASCACFSGYSGKACAVEDTNNCPLNCLGRGKCSDGFCHCNPPYFSLGCSRQKVYPPIVDLARISPVNFKIYMYELPTQLAYDVAAPSSPEAADTHIAHKKFIEHLLMSNVRTEDPAEANLFFVPALSWAYAGNQLNSRHLDLVIDHINSSYPFWNRTGGKDHFFWLTNDRGACALTGLAQPAIKLTHFGLHTRNGSVEGWDPASIVDHEFGCHHPLRDVVMPPHDSSLLPLIGNSRQLTVDDIISKKSKLFYFSGSVSDNPQDSGNTTQQLKLLVNEWRDRQIVFDTKEDVDESRLRSSKFCLAVYGSSFGVRLLRCMFAGSVPVVIQEHVVQPFEELLPYETFSLRLSNAKLPELREILRDITDAQYRKLQEGMVRYRDALHWDVMAGGRAFDYTIAALRRRFLNFKSLYY</sequence>
<evidence type="ECO:0000256" key="3">
    <source>
        <dbReference type="ARBA" id="ARBA00023034"/>
    </source>
</evidence>
<evidence type="ECO:0000256" key="5">
    <source>
        <dbReference type="SAM" id="SignalP"/>
    </source>
</evidence>
<evidence type="ECO:0000256" key="1">
    <source>
        <dbReference type="ARBA" id="ARBA00004323"/>
    </source>
</evidence>
<feature type="chain" id="PRO_5039389738" description="EGF-like domain-containing protein" evidence="5">
    <location>
        <begin position="17"/>
        <end position="598"/>
    </location>
</feature>
<feature type="disulfide bond" evidence="4">
    <location>
        <begin position="43"/>
        <end position="52"/>
    </location>
</feature>
<evidence type="ECO:0000256" key="4">
    <source>
        <dbReference type="PROSITE-ProRule" id="PRU00076"/>
    </source>
</evidence>
<dbReference type="SMART" id="SM00181">
    <property type="entry name" value="EGF"/>
    <property type="match status" value="2"/>
</dbReference>
<reference evidence="7" key="2">
    <citation type="submission" date="2020-11" db="EMBL/GenBank/DDBJ databases">
        <authorList>
            <person name="Cecchin M."/>
            <person name="Marcolungo L."/>
            <person name="Rossato M."/>
            <person name="Girolomoni L."/>
            <person name="Cosentino E."/>
            <person name="Cuine S."/>
            <person name="Li-Beisson Y."/>
            <person name="Delledonne M."/>
            <person name="Ballottari M."/>
        </authorList>
    </citation>
    <scope>NUCLEOTIDE SEQUENCE</scope>
    <source>
        <strain evidence="7">211/11P</strain>
        <tissue evidence="7">Whole cell</tissue>
    </source>
</reference>
<keyword evidence="3" id="KW-0333">Golgi apparatus</keyword>
<feature type="signal peptide" evidence="5">
    <location>
        <begin position="1"/>
        <end position="16"/>
    </location>
</feature>
<gene>
    <name evidence="7" type="ORF">D9Q98_005123</name>
</gene>
<dbReference type="OrthoDB" id="1924787at2759"/>
<reference evidence="7" key="1">
    <citation type="journal article" date="2019" name="Plant J.">
        <title>Chlorella vulgaris genome assembly and annotation reveals the molecular basis for metabolic acclimation to high light conditions.</title>
        <authorList>
            <person name="Cecchin M."/>
            <person name="Marcolungo L."/>
            <person name="Rossato M."/>
            <person name="Girolomoni L."/>
            <person name="Cosentino E."/>
            <person name="Cuine S."/>
            <person name="Li-Beisson Y."/>
            <person name="Delledonne M."/>
            <person name="Ballottari M."/>
        </authorList>
    </citation>
    <scope>NUCLEOTIDE SEQUENCE</scope>
    <source>
        <strain evidence="7">211/11P</strain>
    </source>
</reference>
<dbReference type="AlphaFoldDB" id="A0A9D4TNH5"/>
<comment type="subcellular location">
    <subcellularLocation>
        <location evidence="1">Golgi apparatus membrane</location>
        <topology evidence="1">Single-pass type II membrane protein</topology>
    </subcellularLocation>
</comment>
<keyword evidence="5" id="KW-0732">Signal</keyword>
<accession>A0A9D4TNH5</accession>
<dbReference type="InterPro" id="IPR040911">
    <property type="entry name" value="Exostosin_GT47"/>
</dbReference>
<dbReference type="PROSITE" id="PS00022">
    <property type="entry name" value="EGF_1"/>
    <property type="match status" value="2"/>
</dbReference>
<dbReference type="EMBL" id="SIDB01000007">
    <property type="protein sequence ID" value="KAI3430530.1"/>
    <property type="molecule type" value="Genomic_DNA"/>
</dbReference>
<dbReference type="PROSITE" id="PS01186">
    <property type="entry name" value="EGF_2"/>
    <property type="match status" value="1"/>
</dbReference>
<keyword evidence="8" id="KW-1185">Reference proteome</keyword>
<feature type="domain" description="EGF-like" evidence="6">
    <location>
        <begin position="164"/>
        <end position="201"/>
    </location>
</feature>
<dbReference type="Proteomes" id="UP001055712">
    <property type="component" value="Unassembled WGS sequence"/>
</dbReference>
<comment type="similarity">
    <text evidence="2">Belongs to the glycosyltransferase 47 family.</text>
</comment>
<organism evidence="7 8">
    <name type="scientific">Chlorella vulgaris</name>
    <name type="common">Green alga</name>
    <dbReference type="NCBI Taxonomy" id="3077"/>
    <lineage>
        <taxon>Eukaryota</taxon>
        <taxon>Viridiplantae</taxon>
        <taxon>Chlorophyta</taxon>
        <taxon>core chlorophytes</taxon>
        <taxon>Trebouxiophyceae</taxon>
        <taxon>Chlorellales</taxon>
        <taxon>Chlorellaceae</taxon>
        <taxon>Chlorella clade</taxon>
        <taxon>Chlorella</taxon>
    </lineage>
</organism>
<feature type="disulfide bond" evidence="4">
    <location>
        <begin position="172"/>
        <end position="189"/>
    </location>
</feature>
<dbReference type="PROSITE" id="PS50026">
    <property type="entry name" value="EGF_3"/>
    <property type="match status" value="2"/>
</dbReference>
<dbReference type="GO" id="GO:0000139">
    <property type="term" value="C:Golgi membrane"/>
    <property type="evidence" value="ECO:0007669"/>
    <property type="project" value="UniProtKB-SubCell"/>
</dbReference>
<dbReference type="GO" id="GO:0016757">
    <property type="term" value="F:glycosyltransferase activity"/>
    <property type="evidence" value="ECO:0007669"/>
    <property type="project" value="InterPro"/>
</dbReference>
<feature type="domain" description="EGF-like" evidence="6">
    <location>
        <begin position="21"/>
        <end position="53"/>
    </location>
</feature>
<evidence type="ECO:0000259" key="6">
    <source>
        <dbReference type="PROSITE" id="PS50026"/>
    </source>
</evidence>
<dbReference type="InterPro" id="IPR000742">
    <property type="entry name" value="EGF"/>
</dbReference>
<name>A0A9D4TNH5_CHLVU</name>
<comment type="caution">
    <text evidence="4">Lacks conserved residue(s) required for the propagation of feature annotation.</text>
</comment>
<evidence type="ECO:0000256" key="2">
    <source>
        <dbReference type="ARBA" id="ARBA00010271"/>
    </source>
</evidence>
<dbReference type="InterPro" id="IPR004263">
    <property type="entry name" value="Exostosin"/>
</dbReference>
<dbReference type="Pfam" id="PF03016">
    <property type="entry name" value="Exostosin_GT47"/>
    <property type="match status" value="1"/>
</dbReference>
<keyword evidence="4" id="KW-0245">EGF-like domain</keyword>